<dbReference type="AlphaFoldDB" id="A0A9P3GKV7"/>
<reference evidence="1 2" key="1">
    <citation type="submission" date="2021-08" db="EMBL/GenBank/DDBJ databases">
        <title>Draft Genome Sequence of Phanerochaete sordida strain YK-624.</title>
        <authorList>
            <person name="Mori T."/>
            <person name="Dohra H."/>
            <person name="Suzuki T."/>
            <person name="Kawagishi H."/>
            <person name="Hirai H."/>
        </authorList>
    </citation>
    <scope>NUCLEOTIDE SEQUENCE [LARGE SCALE GENOMIC DNA]</scope>
    <source>
        <strain evidence="1 2">YK-624</strain>
    </source>
</reference>
<comment type="caution">
    <text evidence="1">The sequence shown here is derived from an EMBL/GenBank/DDBJ whole genome shotgun (WGS) entry which is preliminary data.</text>
</comment>
<accession>A0A9P3GKV7</accession>
<keyword evidence="2" id="KW-1185">Reference proteome</keyword>
<dbReference type="OrthoDB" id="2745898at2759"/>
<name>A0A9P3GKV7_9APHY</name>
<protein>
    <submittedName>
        <fullName evidence="1">Uncharacterized protein</fullName>
    </submittedName>
</protein>
<gene>
    <name evidence="1" type="ORF">PsYK624_115280</name>
</gene>
<evidence type="ECO:0000313" key="2">
    <source>
        <dbReference type="Proteomes" id="UP000703269"/>
    </source>
</evidence>
<evidence type="ECO:0000313" key="1">
    <source>
        <dbReference type="EMBL" id="GJE95344.1"/>
    </source>
</evidence>
<organism evidence="1 2">
    <name type="scientific">Phanerochaete sordida</name>
    <dbReference type="NCBI Taxonomy" id="48140"/>
    <lineage>
        <taxon>Eukaryota</taxon>
        <taxon>Fungi</taxon>
        <taxon>Dikarya</taxon>
        <taxon>Basidiomycota</taxon>
        <taxon>Agaricomycotina</taxon>
        <taxon>Agaricomycetes</taxon>
        <taxon>Polyporales</taxon>
        <taxon>Phanerochaetaceae</taxon>
        <taxon>Phanerochaete</taxon>
    </lineage>
</organism>
<dbReference type="EMBL" id="BPQB01000048">
    <property type="protein sequence ID" value="GJE95344.1"/>
    <property type="molecule type" value="Genomic_DNA"/>
</dbReference>
<dbReference type="Proteomes" id="UP000703269">
    <property type="component" value="Unassembled WGS sequence"/>
</dbReference>
<proteinExistence type="predicted"/>
<sequence>MKYSIVEANIVGDNSTYIMPIHIHVILQLLPRLAVLRFSGEFRCFATQPPLPLPIAKREIRTLCFDFIHLDLIECVLEMLHYAKFVELKGEYVEGSVNAPRTAGRVGALQLCTHPRWLDTILKLFAPSYLTSAGLAFSGTPSVDSHELEGFMQVYGPHLRYLTLQLPPAGFAPTLPDAALEPCIRLESLALGAPRTTTASVHRILRTSPTGLRELRLSLREDGIWSDGDWKRLRHDLIEHAHLEVLVLERVKGSVRSAIPTGMQPGIRNLLSTRLNDIVRFYPGTS</sequence>